<dbReference type="AlphaFoldDB" id="A0A8S9KHG3"/>
<organism evidence="1">
    <name type="scientific">Brassica cretica</name>
    <name type="common">Mustard</name>
    <dbReference type="NCBI Taxonomy" id="69181"/>
    <lineage>
        <taxon>Eukaryota</taxon>
        <taxon>Viridiplantae</taxon>
        <taxon>Streptophyta</taxon>
        <taxon>Embryophyta</taxon>
        <taxon>Tracheophyta</taxon>
        <taxon>Spermatophyta</taxon>
        <taxon>Magnoliopsida</taxon>
        <taxon>eudicotyledons</taxon>
        <taxon>Gunneridae</taxon>
        <taxon>Pentapetalae</taxon>
        <taxon>rosids</taxon>
        <taxon>malvids</taxon>
        <taxon>Brassicales</taxon>
        <taxon>Brassicaceae</taxon>
        <taxon>Brassiceae</taxon>
        <taxon>Brassica</taxon>
    </lineage>
</organism>
<dbReference type="EMBL" id="QGKY02000164">
    <property type="protein sequence ID" value="KAF2594194.1"/>
    <property type="molecule type" value="Genomic_DNA"/>
</dbReference>
<proteinExistence type="predicted"/>
<name>A0A8S9KHG3_BRACR</name>
<comment type="caution">
    <text evidence="1">The sequence shown here is derived from an EMBL/GenBank/DDBJ whole genome shotgun (WGS) entry which is preliminary data.</text>
</comment>
<evidence type="ECO:0000313" key="1">
    <source>
        <dbReference type="EMBL" id="KAF2594194.1"/>
    </source>
</evidence>
<sequence length="72" mass="7707">MHLTHVSFTQADCAILSFVPFSSSGCASPCPYPLGHETGATAGHEWRQCCVVMQVTSGDSDGVVEWRQCCVS</sequence>
<reference evidence="1" key="1">
    <citation type="submission" date="2019-12" db="EMBL/GenBank/DDBJ databases">
        <title>Genome sequencing and annotation of Brassica cretica.</title>
        <authorList>
            <person name="Studholme D.J."/>
            <person name="Sarris P.F."/>
        </authorList>
    </citation>
    <scope>NUCLEOTIDE SEQUENCE</scope>
    <source>
        <strain evidence="1">PFS-102/07</strain>
        <tissue evidence="1">Leaf</tissue>
    </source>
</reference>
<accession>A0A8S9KHG3</accession>
<protein>
    <submittedName>
        <fullName evidence="1">Uncharacterized protein</fullName>
    </submittedName>
</protein>
<gene>
    <name evidence="1" type="ORF">F2Q70_00042580</name>
</gene>